<dbReference type="Gene3D" id="3.40.50.300">
    <property type="entry name" value="P-loop containing nucleotide triphosphate hydrolases"/>
    <property type="match status" value="1"/>
</dbReference>
<evidence type="ECO:0000313" key="5">
    <source>
        <dbReference type="EMBL" id="CRK82519.1"/>
    </source>
</evidence>
<reference evidence="6" key="1">
    <citation type="submission" date="2015-05" db="EMBL/GenBank/DDBJ databases">
        <authorList>
            <person name="Urmite Genomes"/>
        </authorList>
    </citation>
    <scope>NUCLEOTIDE SEQUENCE [LARGE SCALE GENOMIC DNA]</scope>
    <source>
        <strain evidence="6">LF1</strain>
    </source>
</reference>
<evidence type="ECO:0000256" key="3">
    <source>
        <dbReference type="ARBA" id="ARBA00022840"/>
    </source>
</evidence>
<gene>
    <name evidence="5" type="ORF">BN000_02451</name>
</gene>
<name>A0A0U1NWX4_9BACI</name>
<dbReference type="SUPFAM" id="SSF52540">
    <property type="entry name" value="P-loop containing nucleoside triphosphate hydrolases"/>
    <property type="match status" value="1"/>
</dbReference>
<dbReference type="EMBL" id="CVRB01000002">
    <property type="protein sequence ID" value="CRK82519.1"/>
    <property type="molecule type" value="Genomic_DNA"/>
</dbReference>
<dbReference type="InterPro" id="IPR003593">
    <property type="entry name" value="AAA+_ATPase"/>
</dbReference>
<keyword evidence="3" id="KW-0067">ATP-binding</keyword>
<dbReference type="OrthoDB" id="2353216at2"/>
<evidence type="ECO:0000256" key="1">
    <source>
        <dbReference type="ARBA" id="ARBA00022448"/>
    </source>
</evidence>
<organism evidence="5 6">
    <name type="scientific">Neobacillus massiliamazoniensis</name>
    <dbReference type="NCBI Taxonomy" id="1499688"/>
    <lineage>
        <taxon>Bacteria</taxon>
        <taxon>Bacillati</taxon>
        <taxon>Bacillota</taxon>
        <taxon>Bacilli</taxon>
        <taxon>Bacillales</taxon>
        <taxon>Bacillaceae</taxon>
        <taxon>Neobacillus</taxon>
    </lineage>
</organism>
<keyword evidence="6" id="KW-1185">Reference proteome</keyword>
<keyword evidence="1" id="KW-0813">Transport</keyword>
<sequence>MTVRLEVRNVSKIFKGKTALYPLSLTAEEGECLVLCGGNGAGKSTLLHILAGISTPGEGAVLINQVDLQNNRKKYVSLIGYMPDEFAAQETMTVTEFLTFYGTFRKIAKDRVKEVIHILGLEEKKNELIKNLSKGMRQRLLFGQAWIAEPLVLILDEPTNGLDPYWINVFIDLLKKIKMSGTTVIFSTHMMDVAAEVADKIIFMENGKQMDTIINEHSNTKQFMVDLLNRYRKKQE</sequence>
<dbReference type="InterPro" id="IPR017871">
    <property type="entry name" value="ABC_transporter-like_CS"/>
</dbReference>
<dbReference type="PROSITE" id="PS00211">
    <property type="entry name" value="ABC_TRANSPORTER_1"/>
    <property type="match status" value="1"/>
</dbReference>
<dbReference type="STRING" id="1499688.BN000_02451"/>
<dbReference type="SMART" id="SM00382">
    <property type="entry name" value="AAA"/>
    <property type="match status" value="1"/>
</dbReference>
<dbReference type="InterPro" id="IPR003439">
    <property type="entry name" value="ABC_transporter-like_ATP-bd"/>
</dbReference>
<keyword evidence="2" id="KW-0547">Nucleotide-binding</keyword>
<accession>A0A0U1NWX4</accession>
<dbReference type="Proteomes" id="UP000199087">
    <property type="component" value="Unassembled WGS sequence"/>
</dbReference>
<protein>
    <submittedName>
        <fullName evidence="5">ABC transporter</fullName>
    </submittedName>
</protein>
<dbReference type="InterPro" id="IPR051782">
    <property type="entry name" value="ABC_Transporter_VariousFunc"/>
</dbReference>
<dbReference type="AlphaFoldDB" id="A0A0U1NWX4"/>
<proteinExistence type="predicted"/>
<dbReference type="GO" id="GO:0016887">
    <property type="term" value="F:ATP hydrolysis activity"/>
    <property type="evidence" value="ECO:0007669"/>
    <property type="project" value="InterPro"/>
</dbReference>
<dbReference type="RefSeq" id="WP_090634591.1">
    <property type="nucleotide sequence ID" value="NZ_CVRB01000002.1"/>
</dbReference>
<dbReference type="InterPro" id="IPR027417">
    <property type="entry name" value="P-loop_NTPase"/>
</dbReference>
<evidence type="ECO:0000256" key="2">
    <source>
        <dbReference type="ARBA" id="ARBA00022741"/>
    </source>
</evidence>
<dbReference type="PROSITE" id="PS50893">
    <property type="entry name" value="ABC_TRANSPORTER_2"/>
    <property type="match status" value="1"/>
</dbReference>
<evidence type="ECO:0000259" key="4">
    <source>
        <dbReference type="PROSITE" id="PS50893"/>
    </source>
</evidence>
<dbReference type="PANTHER" id="PTHR42939:SF1">
    <property type="entry name" value="ABC TRANSPORTER ATP-BINDING PROTEIN ALBC-RELATED"/>
    <property type="match status" value="1"/>
</dbReference>
<dbReference type="CDD" id="cd03230">
    <property type="entry name" value="ABC_DR_subfamily_A"/>
    <property type="match status" value="1"/>
</dbReference>
<dbReference type="PANTHER" id="PTHR42939">
    <property type="entry name" value="ABC TRANSPORTER ATP-BINDING PROTEIN ALBC-RELATED"/>
    <property type="match status" value="1"/>
</dbReference>
<feature type="domain" description="ABC transporter" evidence="4">
    <location>
        <begin position="5"/>
        <end position="231"/>
    </location>
</feature>
<dbReference type="Pfam" id="PF00005">
    <property type="entry name" value="ABC_tran"/>
    <property type="match status" value="1"/>
</dbReference>
<evidence type="ECO:0000313" key="6">
    <source>
        <dbReference type="Proteomes" id="UP000199087"/>
    </source>
</evidence>
<dbReference type="GO" id="GO:0005524">
    <property type="term" value="F:ATP binding"/>
    <property type="evidence" value="ECO:0007669"/>
    <property type="project" value="UniProtKB-KW"/>
</dbReference>